<keyword evidence="1" id="KW-0732">Signal</keyword>
<feature type="domain" description="Solute-binding protein family 3/N-terminal" evidence="2">
    <location>
        <begin position="41"/>
        <end position="257"/>
    </location>
</feature>
<proteinExistence type="predicted"/>
<dbReference type="AlphaFoldDB" id="A0A0F9CP93"/>
<protein>
    <recommendedName>
        <fullName evidence="2">Solute-binding protein family 3/N-terminal domain-containing protein</fullName>
    </recommendedName>
</protein>
<dbReference type="InterPro" id="IPR001638">
    <property type="entry name" value="Solute-binding_3/MltF_N"/>
</dbReference>
<dbReference type="PANTHER" id="PTHR35936:SF19">
    <property type="entry name" value="AMINO-ACID-BINDING PROTEIN YXEM-RELATED"/>
    <property type="match status" value="1"/>
</dbReference>
<dbReference type="Pfam" id="PF00497">
    <property type="entry name" value="SBP_bac_3"/>
    <property type="match status" value="1"/>
</dbReference>
<dbReference type="Gene3D" id="3.40.190.10">
    <property type="entry name" value="Periplasmic binding protein-like II"/>
    <property type="match status" value="2"/>
</dbReference>
<sequence>MPHRELKWEILVEGLMPTVFLALLFLLLFQNHAFAQANGSTIRVGIFQNHPIVFIDDDGVPQGLYIDLLREIANDEGWDIQFVPGTWTEGLERLRSSEIDLMTSIAYLEEREVYMDFSHENVLTMWGQVYVHQDSDIQDILDLQGGTVAILNGGINGINFMDMVGKFDIQCEFIVAGSYAEVAELVASGDVVAGVINNVHGYEQEKQYTIRRSPIIFNPFSLLFAVPEGKNSHLLQTIDSYLAKWKSDPESPYYGIT</sequence>
<name>A0A0F9CP93_9ZZZZ</name>
<feature type="non-terminal residue" evidence="3">
    <location>
        <position position="257"/>
    </location>
</feature>
<dbReference type="EMBL" id="LAZR01032401">
    <property type="protein sequence ID" value="KKL50999.1"/>
    <property type="molecule type" value="Genomic_DNA"/>
</dbReference>
<dbReference type="SUPFAM" id="SSF53850">
    <property type="entry name" value="Periplasmic binding protein-like II"/>
    <property type="match status" value="1"/>
</dbReference>
<evidence type="ECO:0000259" key="2">
    <source>
        <dbReference type="SMART" id="SM00062"/>
    </source>
</evidence>
<gene>
    <name evidence="3" type="ORF">LCGC14_2299910</name>
</gene>
<evidence type="ECO:0000313" key="3">
    <source>
        <dbReference type="EMBL" id="KKL50999.1"/>
    </source>
</evidence>
<dbReference type="SMART" id="SM00062">
    <property type="entry name" value="PBPb"/>
    <property type="match status" value="1"/>
</dbReference>
<comment type="caution">
    <text evidence="3">The sequence shown here is derived from an EMBL/GenBank/DDBJ whole genome shotgun (WGS) entry which is preliminary data.</text>
</comment>
<reference evidence="3" key="1">
    <citation type="journal article" date="2015" name="Nature">
        <title>Complex archaea that bridge the gap between prokaryotes and eukaryotes.</title>
        <authorList>
            <person name="Spang A."/>
            <person name="Saw J.H."/>
            <person name="Jorgensen S.L."/>
            <person name="Zaremba-Niedzwiedzka K."/>
            <person name="Martijn J."/>
            <person name="Lind A.E."/>
            <person name="van Eijk R."/>
            <person name="Schleper C."/>
            <person name="Guy L."/>
            <person name="Ettema T.J."/>
        </authorList>
    </citation>
    <scope>NUCLEOTIDE SEQUENCE</scope>
</reference>
<evidence type="ECO:0000256" key="1">
    <source>
        <dbReference type="ARBA" id="ARBA00022729"/>
    </source>
</evidence>
<accession>A0A0F9CP93</accession>
<organism evidence="3">
    <name type="scientific">marine sediment metagenome</name>
    <dbReference type="NCBI Taxonomy" id="412755"/>
    <lineage>
        <taxon>unclassified sequences</taxon>
        <taxon>metagenomes</taxon>
        <taxon>ecological metagenomes</taxon>
    </lineage>
</organism>
<dbReference type="PANTHER" id="PTHR35936">
    <property type="entry name" value="MEMBRANE-BOUND LYTIC MUREIN TRANSGLYCOSYLASE F"/>
    <property type="match status" value="1"/>
</dbReference>